<evidence type="ECO:0000313" key="1">
    <source>
        <dbReference type="EMBL" id="QNO44677.1"/>
    </source>
</evidence>
<gene>
    <name evidence="1" type="ORF">FAIAHACK_00014</name>
</gene>
<organism evidence="1">
    <name type="scientific">Candidatus Methanogaster sp. ANME-2c ERB4</name>
    <dbReference type="NCBI Taxonomy" id="2759911"/>
    <lineage>
        <taxon>Archaea</taxon>
        <taxon>Methanobacteriati</taxon>
        <taxon>Methanobacteriota</taxon>
        <taxon>Stenosarchaea group</taxon>
        <taxon>Methanomicrobia</taxon>
        <taxon>Methanosarcinales</taxon>
        <taxon>ANME-2 cluster</taxon>
        <taxon>Candidatus Methanogasteraceae</taxon>
        <taxon>Candidatus Methanogaster</taxon>
    </lineage>
</organism>
<sequence>MFGVPVDLLHNALFVLELVDDALQLLVEHAAVSDDDHRIKDLLVTVVVQACKPVRQPCDGVALPAPCRMLHKIVIPCARRPRIQNNLPHGIELMITGEDHRLTFDLLAADLPLLDLKVDEPRQYIHETVPLKHLLPEICSLVAPLGFQGCQRRYHCLC</sequence>
<dbReference type="EMBL" id="MT630996">
    <property type="protein sequence ID" value="QNO44677.1"/>
    <property type="molecule type" value="Genomic_DNA"/>
</dbReference>
<name>A0A7G9Y9J3_9EURY</name>
<reference evidence="1" key="1">
    <citation type="submission" date="2020-06" db="EMBL/GenBank/DDBJ databases">
        <title>Unique genomic features of the anaerobic methanotrophic archaea.</title>
        <authorList>
            <person name="Chadwick G.L."/>
            <person name="Skennerton C.T."/>
            <person name="Laso-Perez R."/>
            <person name="Leu A.O."/>
            <person name="Speth D.R."/>
            <person name="Yu H."/>
            <person name="Morgan-Lang C."/>
            <person name="Hatzenpichler R."/>
            <person name="Goudeau D."/>
            <person name="Malmstrom R."/>
            <person name="Brazelton W.J."/>
            <person name="Woyke T."/>
            <person name="Hallam S.J."/>
            <person name="Tyson G.W."/>
            <person name="Wegener G."/>
            <person name="Boetius A."/>
            <person name="Orphan V."/>
        </authorList>
    </citation>
    <scope>NUCLEOTIDE SEQUENCE</scope>
</reference>
<proteinExistence type="predicted"/>
<protein>
    <submittedName>
        <fullName evidence="1">Uncharacterized protein</fullName>
    </submittedName>
</protein>
<dbReference type="AlphaFoldDB" id="A0A7G9Y9J3"/>
<accession>A0A7G9Y9J3</accession>